<reference evidence="1" key="1">
    <citation type="journal article" date="2009" name="BMC Genomics">
        <title>Identifying genes related to choriogenesis in insect panoistic ovaries by Suppression Subtractive Hybridization.</title>
        <authorList>
            <person name="Irles P."/>
            <person name="Belles X."/>
            <person name="Piulachs M.D."/>
        </authorList>
    </citation>
    <scope>NUCLEOTIDE SEQUENCE</scope>
    <source>
        <tissue evidence="1">Postvitellogenic ovary</tissue>
    </source>
</reference>
<dbReference type="AlphaFoldDB" id="C4PLG4"/>
<protein>
    <submittedName>
        <fullName evidence="1">Uncharacterized protein</fullName>
    </submittedName>
</protein>
<evidence type="ECO:0000313" key="1">
    <source>
        <dbReference type="EMBL" id="CAR94555.1"/>
    </source>
</evidence>
<feature type="non-terminal residue" evidence="1">
    <location>
        <position position="1"/>
    </location>
</feature>
<accession>C4PLG4</accession>
<name>C4PLG4_BLAGE</name>
<dbReference type="EMBL" id="FM253369">
    <property type="protein sequence ID" value="CAR94555.1"/>
    <property type="molecule type" value="mRNA"/>
</dbReference>
<organism evidence="1">
    <name type="scientific">Blattella germanica</name>
    <name type="common">German cockroach</name>
    <name type="synonym">Blatta germanica</name>
    <dbReference type="NCBI Taxonomy" id="6973"/>
    <lineage>
        <taxon>Eukaryota</taxon>
        <taxon>Metazoa</taxon>
        <taxon>Ecdysozoa</taxon>
        <taxon>Arthropoda</taxon>
        <taxon>Hexapoda</taxon>
        <taxon>Insecta</taxon>
        <taxon>Pterygota</taxon>
        <taxon>Neoptera</taxon>
        <taxon>Polyneoptera</taxon>
        <taxon>Dictyoptera</taxon>
        <taxon>Blattodea</taxon>
        <taxon>Blaberoidea</taxon>
        <taxon>Blattellidae</taxon>
        <taxon>Blattella</taxon>
    </lineage>
</organism>
<sequence length="41" mass="5368">YSSYWRELYLFHGCYLNLFLLFQNKYQIRNNFYKIKYLQYI</sequence>
<proteinExistence type="evidence at transcript level"/>